<evidence type="ECO:0000256" key="7">
    <source>
        <dbReference type="ARBA" id="ARBA00023136"/>
    </source>
</evidence>
<dbReference type="InterPro" id="IPR034804">
    <property type="entry name" value="SQR/QFR_C/D"/>
</dbReference>
<keyword evidence="5 8" id="KW-1133">Transmembrane helix</keyword>
<keyword evidence="3 8" id="KW-0812">Transmembrane</keyword>
<evidence type="ECO:0000256" key="2">
    <source>
        <dbReference type="ARBA" id="ARBA00022617"/>
    </source>
</evidence>
<evidence type="ECO:0000313" key="9">
    <source>
        <dbReference type="EMBL" id="MFD1706205.1"/>
    </source>
</evidence>
<keyword evidence="6" id="KW-0408">Iron</keyword>
<evidence type="ECO:0000256" key="3">
    <source>
        <dbReference type="ARBA" id="ARBA00022692"/>
    </source>
</evidence>
<name>A0ABW4KDD7_9BACI</name>
<evidence type="ECO:0000313" key="10">
    <source>
        <dbReference type="Proteomes" id="UP001597301"/>
    </source>
</evidence>
<proteinExistence type="predicted"/>
<dbReference type="SUPFAM" id="SSF81343">
    <property type="entry name" value="Fumarate reductase respiratory complex transmembrane subunits"/>
    <property type="match status" value="1"/>
</dbReference>
<gene>
    <name evidence="9" type="ORF">ACFSCZ_05465</name>
</gene>
<dbReference type="Proteomes" id="UP001597301">
    <property type="component" value="Unassembled WGS sequence"/>
</dbReference>
<dbReference type="RefSeq" id="WP_380772783.1">
    <property type="nucleotide sequence ID" value="NZ_JBHUEO010000009.1"/>
</dbReference>
<dbReference type="InterPro" id="IPR000701">
    <property type="entry name" value="SuccDH_FuR_B_TM-su"/>
</dbReference>
<keyword evidence="7 8" id="KW-0472">Membrane</keyword>
<dbReference type="Gene3D" id="1.20.1300.10">
    <property type="entry name" value="Fumarate reductase/succinate dehydrogenase, transmembrane subunit"/>
    <property type="match status" value="1"/>
</dbReference>
<comment type="caution">
    <text evidence="9">The sequence shown here is derived from an EMBL/GenBank/DDBJ whole genome shotgun (WGS) entry which is preliminary data.</text>
</comment>
<organism evidence="9 10">
    <name type="scientific">Siminovitchia sediminis</name>
    <dbReference type="NCBI Taxonomy" id="1274353"/>
    <lineage>
        <taxon>Bacteria</taxon>
        <taxon>Bacillati</taxon>
        <taxon>Bacillota</taxon>
        <taxon>Bacilli</taxon>
        <taxon>Bacillales</taxon>
        <taxon>Bacillaceae</taxon>
        <taxon>Siminovitchia</taxon>
    </lineage>
</organism>
<sequence length="116" mass="13025">MEQYPEVKIKQIPHVGYIAWLIQRITALLLVVLIPLQLFSGFALAGKISYNSFLAAIHSHPLTNLLLVFSVTFHALYGLRVILIDLGIVKDNRDVFTVLTILASVICAVFLYIILF</sequence>
<feature type="transmembrane region" description="Helical" evidence="8">
    <location>
        <begin position="95"/>
        <end position="115"/>
    </location>
</feature>
<feature type="transmembrane region" description="Helical" evidence="8">
    <location>
        <begin position="65"/>
        <end position="83"/>
    </location>
</feature>
<keyword evidence="10" id="KW-1185">Reference proteome</keyword>
<keyword evidence="2" id="KW-0349">Heme</keyword>
<evidence type="ECO:0000256" key="8">
    <source>
        <dbReference type="SAM" id="Phobius"/>
    </source>
</evidence>
<evidence type="ECO:0000256" key="4">
    <source>
        <dbReference type="ARBA" id="ARBA00022723"/>
    </source>
</evidence>
<evidence type="ECO:0000256" key="1">
    <source>
        <dbReference type="ARBA" id="ARBA00004370"/>
    </source>
</evidence>
<reference evidence="10" key="1">
    <citation type="journal article" date="2019" name="Int. J. Syst. Evol. Microbiol.">
        <title>The Global Catalogue of Microorganisms (GCM) 10K type strain sequencing project: providing services to taxonomists for standard genome sequencing and annotation.</title>
        <authorList>
            <consortium name="The Broad Institute Genomics Platform"/>
            <consortium name="The Broad Institute Genome Sequencing Center for Infectious Disease"/>
            <person name="Wu L."/>
            <person name="Ma J."/>
        </authorList>
    </citation>
    <scope>NUCLEOTIDE SEQUENCE [LARGE SCALE GENOMIC DNA]</scope>
    <source>
        <strain evidence="10">CGMCC 1.12295</strain>
    </source>
</reference>
<evidence type="ECO:0008006" key="11">
    <source>
        <dbReference type="Google" id="ProtNLM"/>
    </source>
</evidence>
<dbReference type="EMBL" id="JBHUEO010000009">
    <property type="protein sequence ID" value="MFD1706205.1"/>
    <property type="molecule type" value="Genomic_DNA"/>
</dbReference>
<evidence type="ECO:0000256" key="5">
    <source>
        <dbReference type="ARBA" id="ARBA00022989"/>
    </source>
</evidence>
<feature type="transmembrane region" description="Helical" evidence="8">
    <location>
        <begin position="21"/>
        <end position="45"/>
    </location>
</feature>
<protein>
    <recommendedName>
        <fullName evidence="11">Succinate dehydrogenase cytochrome b556 subunit</fullName>
    </recommendedName>
</protein>
<dbReference type="Pfam" id="PF01127">
    <property type="entry name" value="Sdh_cyt"/>
    <property type="match status" value="1"/>
</dbReference>
<evidence type="ECO:0000256" key="6">
    <source>
        <dbReference type="ARBA" id="ARBA00023004"/>
    </source>
</evidence>
<accession>A0ABW4KDD7</accession>
<comment type="subcellular location">
    <subcellularLocation>
        <location evidence="1">Membrane</location>
    </subcellularLocation>
</comment>
<keyword evidence="4" id="KW-0479">Metal-binding</keyword>